<dbReference type="CDD" id="cd00093">
    <property type="entry name" value="HTH_XRE"/>
    <property type="match status" value="1"/>
</dbReference>
<evidence type="ECO:0000313" key="3">
    <source>
        <dbReference type="Proteomes" id="UP001597542"/>
    </source>
</evidence>
<name>A0ABW5IHB7_9PSEU</name>
<comment type="caution">
    <text evidence="2">The sequence shown here is derived from an EMBL/GenBank/DDBJ whole genome shotgun (WGS) entry which is preliminary data.</text>
</comment>
<dbReference type="RefSeq" id="WP_344268903.1">
    <property type="nucleotide sequence ID" value="NZ_BAAAHV010000006.1"/>
</dbReference>
<accession>A0ABW5IHB7</accession>
<sequence>MPPNTQASSAELGTRIRARREELNLTIEQAAAAAGVGSESWRRYEQGKSIRSDKVRGVCRALRWPSLREAAQGEAASPAQDQPSLWDMAVKSRGYSKTMAAAYGEACARTFALGCDYTIDGIKEDLRSLANMPRGTHAGELGASWMETWLPDRWLTRYDYEFGYRLLSTITTLRLRMTHPNYDGVPHLTRCPADDLALHLIFEQGAISWEIDEAGDFEEGDAEEWEYSLNGEDDEIIYALYSEEIFPPGGHKRHFERWFDQTYYGLADTQRDSTVE</sequence>
<keyword evidence="3" id="KW-1185">Reference proteome</keyword>
<dbReference type="Proteomes" id="UP001597542">
    <property type="component" value="Unassembled WGS sequence"/>
</dbReference>
<dbReference type="Pfam" id="PF13560">
    <property type="entry name" value="HTH_31"/>
    <property type="match status" value="1"/>
</dbReference>
<dbReference type="Gene3D" id="1.10.260.40">
    <property type="entry name" value="lambda repressor-like DNA-binding domains"/>
    <property type="match status" value="1"/>
</dbReference>
<reference evidence="3" key="1">
    <citation type="journal article" date="2019" name="Int. J. Syst. Evol. Microbiol.">
        <title>The Global Catalogue of Microorganisms (GCM) 10K type strain sequencing project: providing services to taxonomists for standard genome sequencing and annotation.</title>
        <authorList>
            <consortium name="The Broad Institute Genomics Platform"/>
            <consortium name="The Broad Institute Genome Sequencing Center for Infectious Disease"/>
            <person name="Wu L."/>
            <person name="Ma J."/>
        </authorList>
    </citation>
    <scope>NUCLEOTIDE SEQUENCE [LARGE SCALE GENOMIC DNA]</scope>
    <source>
        <strain evidence="3">CGMCC 4.7638</strain>
    </source>
</reference>
<dbReference type="SUPFAM" id="SSF47413">
    <property type="entry name" value="lambda repressor-like DNA-binding domains"/>
    <property type="match status" value="1"/>
</dbReference>
<evidence type="ECO:0000313" key="2">
    <source>
        <dbReference type="EMBL" id="MFD2487180.1"/>
    </source>
</evidence>
<dbReference type="EMBL" id="JBHUKQ010000025">
    <property type="protein sequence ID" value="MFD2487180.1"/>
    <property type="molecule type" value="Genomic_DNA"/>
</dbReference>
<protein>
    <submittedName>
        <fullName evidence="2">Helix-turn-helix domain-containing protein</fullName>
    </submittedName>
</protein>
<evidence type="ECO:0000259" key="1">
    <source>
        <dbReference type="PROSITE" id="PS50943"/>
    </source>
</evidence>
<gene>
    <name evidence="2" type="ORF">ACFSUT_43375</name>
</gene>
<organism evidence="2 3">
    <name type="scientific">Amycolatopsis albidoflavus</name>
    <dbReference type="NCBI Taxonomy" id="102226"/>
    <lineage>
        <taxon>Bacteria</taxon>
        <taxon>Bacillati</taxon>
        <taxon>Actinomycetota</taxon>
        <taxon>Actinomycetes</taxon>
        <taxon>Pseudonocardiales</taxon>
        <taxon>Pseudonocardiaceae</taxon>
        <taxon>Amycolatopsis</taxon>
    </lineage>
</organism>
<dbReference type="InterPro" id="IPR001387">
    <property type="entry name" value="Cro/C1-type_HTH"/>
</dbReference>
<dbReference type="InterPro" id="IPR010982">
    <property type="entry name" value="Lambda_DNA-bd_dom_sf"/>
</dbReference>
<dbReference type="SMART" id="SM00530">
    <property type="entry name" value="HTH_XRE"/>
    <property type="match status" value="1"/>
</dbReference>
<dbReference type="PROSITE" id="PS50943">
    <property type="entry name" value="HTH_CROC1"/>
    <property type="match status" value="1"/>
</dbReference>
<feature type="domain" description="HTH cro/C1-type" evidence="1">
    <location>
        <begin position="16"/>
        <end position="70"/>
    </location>
</feature>
<proteinExistence type="predicted"/>